<protein>
    <recommendedName>
        <fullName evidence="3">Phage protein</fullName>
    </recommendedName>
</protein>
<dbReference type="EMBL" id="CP028160">
    <property type="protein sequence ID" value="AWN65796.1"/>
    <property type="molecule type" value="Genomic_DNA"/>
</dbReference>
<dbReference type="Proteomes" id="UP000245919">
    <property type="component" value="Chromosome"/>
</dbReference>
<dbReference type="RefSeq" id="WP_109990923.1">
    <property type="nucleotide sequence ID" value="NZ_CP028160.1"/>
</dbReference>
<reference evidence="1 2" key="1">
    <citation type="submission" date="2018-03" db="EMBL/GenBank/DDBJ databases">
        <title>Genome sequence of Lactococcus lactis strain 14B4 from almond drupe.</title>
        <authorList>
            <person name="Tran T.D."/>
            <person name="McGarvey J.A."/>
            <person name="Huynh S."/>
            <person name="Parker C.T."/>
        </authorList>
    </citation>
    <scope>NUCLEOTIDE SEQUENCE [LARGE SCALE GENOMIC DNA]</scope>
    <source>
        <strain evidence="1 2">14B4</strain>
    </source>
</reference>
<proteinExistence type="predicted"/>
<gene>
    <name evidence="1" type="ORF">LL14B4_06235</name>
</gene>
<accession>A0A2Z3KEF2</accession>
<sequence>MKKLVQFNELVFNHTAYIEERPEIQTEFKNSTNSFANAHGDYSPERCGPRKVNSKKFDVTLMIDKSKFPCEDREIVEQFVLDNLYKVGRLWAIQGDILVWSLAKVLSISEGYDEKRGFLSFNVTFYLPEGIWHIADETSTYFEDYYQCEVTECYSALERELCDCCLCNIKLAPVKRCPPCKGEQLCEVPKNKLSEVIGNCGNNKKINYSCCAQSETAKAYSEYGSTTAFLQFEGKTLYETDDIVLEICGTFTNLGINWNGSQSILEGTYTGETIINSGIVQNNCNTLDIDKFHGDCVNNADCQSSDCGPYTPRVGLSGSTTGIVSWTVKKGENNVIFSGFKADEIQTIKVYVGGIAL</sequence>
<organism evidence="1 2">
    <name type="scientific">Lactococcus lactis subsp. lactis</name>
    <name type="common">Streptococcus lactis</name>
    <dbReference type="NCBI Taxonomy" id="1360"/>
    <lineage>
        <taxon>Bacteria</taxon>
        <taxon>Bacillati</taxon>
        <taxon>Bacillota</taxon>
        <taxon>Bacilli</taxon>
        <taxon>Lactobacillales</taxon>
        <taxon>Streptococcaceae</taxon>
        <taxon>Lactococcus</taxon>
    </lineage>
</organism>
<evidence type="ECO:0000313" key="1">
    <source>
        <dbReference type="EMBL" id="AWN65796.1"/>
    </source>
</evidence>
<evidence type="ECO:0000313" key="2">
    <source>
        <dbReference type="Proteomes" id="UP000245919"/>
    </source>
</evidence>
<dbReference type="AlphaFoldDB" id="A0A2Z3KEF2"/>
<name>A0A2Z3KEF2_LACLL</name>
<dbReference type="GeneID" id="89633382"/>
<evidence type="ECO:0008006" key="3">
    <source>
        <dbReference type="Google" id="ProtNLM"/>
    </source>
</evidence>